<evidence type="ECO:0000313" key="2">
    <source>
        <dbReference type="EMBL" id="RDY02636.1"/>
    </source>
</evidence>
<reference evidence="2" key="1">
    <citation type="submission" date="2018-05" db="EMBL/GenBank/DDBJ databases">
        <title>Draft genome of Mucuna pruriens seed.</title>
        <authorList>
            <person name="Nnadi N.E."/>
            <person name="Vos R."/>
            <person name="Hasami M.H."/>
            <person name="Devisetty U.K."/>
            <person name="Aguiy J.C."/>
        </authorList>
    </citation>
    <scope>NUCLEOTIDE SEQUENCE [LARGE SCALE GENOMIC DNA]</scope>
    <source>
        <strain evidence="2">JCA_2017</strain>
    </source>
</reference>
<feature type="domain" description="Integrase catalytic" evidence="1">
    <location>
        <begin position="140"/>
        <end position="293"/>
    </location>
</feature>
<dbReference type="InterPro" id="IPR001584">
    <property type="entry name" value="Integrase_cat-core"/>
</dbReference>
<dbReference type="InterPro" id="IPR052160">
    <property type="entry name" value="Gypsy_RT_Integrase-like"/>
</dbReference>
<dbReference type="InterPro" id="IPR012337">
    <property type="entry name" value="RNaseH-like_sf"/>
</dbReference>
<sequence length="352" mass="40937">MPIRDEFPDEQLLHIKASTPWFADICNYVATSQFPPEASRIYKEKLQSDAKYYIWDDPYLWRLCSDKVIRRCILDAEINSVLQFCHSAPGGGHYGSTRTARKVLDCGLYWPTIFRDAYQFVSTCRKCQKAGMAMNRRHEMPQQPILFCEGIDFTRPFLVSHGYSYIFLAVDYVSRWVEAVATRTNDVEVVVDFLKFGVSKALISDQGSHFCNRVMASLLQKYGVEHRIAIAYHPQTNGQAEVFNREIKKTLQKMTNPNKKDWSRLLEDALWAHRTAYRMLLGMSPYRIVFGKTCHLPSTKLTRLSSSAIWPMTKRESDENFNYKNLTNSAWKHMKTPRYTSKNSRNFMPRTS</sequence>
<name>A0A371HIK5_MUCPR</name>
<dbReference type="SUPFAM" id="SSF53098">
    <property type="entry name" value="Ribonuclease H-like"/>
    <property type="match status" value="1"/>
</dbReference>
<dbReference type="Pfam" id="PF17921">
    <property type="entry name" value="Integrase_H2C2"/>
    <property type="match status" value="1"/>
</dbReference>
<protein>
    <submittedName>
        <fullName evidence="2">Gag-Pol polyprotein</fullName>
    </submittedName>
</protein>
<dbReference type="Gene3D" id="3.30.420.10">
    <property type="entry name" value="Ribonuclease H-like superfamily/Ribonuclease H"/>
    <property type="match status" value="1"/>
</dbReference>
<dbReference type="PROSITE" id="PS50994">
    <property type="entry name" value="INTEGRASE"/>
    <property type="match status" value="1"/>
</dbReference>
<dbReference type="InterPro" id="IPR036397">
    <property type="entry name" value="RNaseH_sf"/>
</dbReference>
<dbReference type="Pfam" id="PF00665">
    <property type="entry name" value="rve"/>
    <property type="match status" value="1"/>
</dbReference>
<evidence type="ECO:0000313" key="3">
    <source>
        <dbReference type="Proteomes" id="UP000257109"/>
    </source>
</evidence>
<comment type="caution">
    <text evidence="2">The sequence shown here is derived from an EMBL/GenBank/DDBJ whole genome shotgun (WGS) entry which is preliminary data.</text>
</comment>
<dbReference type="InterPro" id="IPR041588">
    <property type="entry name" value="Integrase_H2C2"/>
</dbReference>
<dbReference type="GO" id="GO:0015074">
    <property type="term" value="P:DNA integration"/>
    <property type="evidence" value="ECO:0007669"/>
    <property type="project" value="InterPro"/>
</dbReference>
<dbReference type="OrthoDB" id="5984417at2759"/>
<dbReference type="Gene3D" id="1.10.340.70">
    <property type="match status" value="1"/>
</dbReference>
<dbReference type="GO" id="GO:0003676">
    <property type="term" value="F:nucleic acid binding"/>
    <property type="evidence" value="ECO:0007669"/>
    <property type="project" value="InterPro"/>
</dbReference>
<gene>
    <name evidence="2" type="primary">gag-pol</name>
    <name evidence="2" type="ORF">CR513_13878</name>
</gene>
<evidence type="ECO:0000259" key="1">
    <source>
        <dbReference type="PROSITE" id="PS50994"/>
    </source>
</evidence>
<feature type="non-terminal residue" evidence="2">
    <location>
        <position position="1"/>
    </location>
</feature>
<dbReference type="AlphaFoldDB" id="A0A371HIK5"/>
<dbReference type="EMBL" id="QJKJ01002493">
    <property type="protein sequence ID" value="RDY02636.1"/>
    <property type="molecule type" value="Genomic_DNA"/>
</dbReference>
<dbReference type="PANTHER" id="PTHR47266">
    <property type="entry name" value="ENDONUCLEASE-RELATED"/>
    <property type="match status" value="1"/>
</dbReference>
<proteinExistence type="predicted"/>
<dbReference type="Proteomes" id="UP000257109">
    <property type="component" value="Unassembled WGS sequence"/>
</dbReference>
<keyword evidence="3" id="KW-1185">Reference proteome</keyword>
<accession>A0A371HIK5</accession>
<organism evidence="2 3">
    <name type="scientific">Mucuna pruriens</name>
    <name type="common">Velvet bean</name>
    <name type="synonym">Dolichos pruriens</name>
    <dbReference type="NCBI Taxonomy" id="157652"/>
    <lineage>
        <taxon>Eukaryota</taxon>
        <taxon>Viridiplantae</taxon>
        <taxon>Streptophyta</taxon>
        <taxon>Embryophyta</taxon>
        <taxon>Tracheophyta</taxon>
        <taxon>Spermatophyta</taxon>
        <taxon>Magnoliopsida</taxon>
        <taxon>eudicotyledons</taxon>
        <taxon>Gunneridae</taxon>
        <taxon>Pentapetalae</taxon>
        <taxon>rosids</taxon>
        <taxon>fabids</taxon>
        <taxon>Fabales</taxon>
        <taxon>Fabaceae</taxon>
        <taxon>Papilionoideae</taxon>
        <taxon>50 kb inversion clade</taxon>
        <taxon>NPAAA clade</taxon>
        <taxon>indigoferoid/millettioid clade</taxon>
        <taxon>Phaseoleae</taxon>
        <taxon>Mucuna</taxon>
    </lineage>
</organism>